<proteinExistence type="predicted"/>
<dbReference type="GO" id="GO:0003676">
    <property type="term" value="F:nucleic acid binding"/>
    <property type="evidence" value="ECO:0007669"/>
    <property type="project" value="InterPro"/>
</dbReference>
<dbReference type="PANTHER" id="PTHR47723">
    <property type="entry name" value="OS05G0353850 PROTEIN"/>
    <property type="match status" value="1"/>
</dbReference>
<dbReference type="InterPro" id="IPR053151">
    <property type="entry name" value="RNase_H-like"/>
</dbReference>
<reference evidence="3 4" key="1">
    <citation type="journal article" date="2019" name="Genome Biol. Evol.">
        <title>Insights into the evolution of the New World diploid cottons (Gossypium, subgenus Houzingenia) based on genome sequencing.</title>
        <authorList>
            <person name="Grover C.E."/>
            <person name="Arick M.A. 2nd"/>
            <person name="Thrash A."/>
            <person name="Conover J.L."/>
            <person name="Sanders W.S."/>
            <person name="Peterson D.G."/>
            <person name="Frelichowski J.E."/>
            <person name="Scheffler J.A."/>
            <person name="Scheffler B.E."/>
            <person name="Wendel J.F."/>
        </authorList>
    </citation>
    <scope>NUCLEOTIDE SEQUENCE [LARGE SCALE GENOMIC DNA]</scope>
    <source>
        <strain evidence="3">157</strain>
        <tissue evidence="3">Leaf</tissue>
    </source>
</reference>
<feature type="non-terminal residue" evidence="3">
    <location>
        <position position="1"/>
    </location>
</feature>
<dbReference type="InterPro" id="IPR044730">
    <property type="entry name" value="RNase_H-like_dom_plant"/>
</dbReference>
<dbReference type="PANTHER" id="PTHR47723:SF19">
    <property type="entry name" value="POLYNUCLEOTIDYL TRANSFERASE, RIBONUCLEASE H-LIKE SUPERFAMILY PROTEIN"/>
    <property type="match status" value="1"/>
</dbReference>
<name>A0A7J8NBH9_9ROSI</name>
<dbReference type="EMBL" id="JABEZX010000013">
    <property type="protein sequence ID" value="MBA0574202.1"/>
    <property type="molecule type" value="Genomic_DNA"/>
</dbReference>
<evidence type="ECO:0000259" key="1">
    <source>
        <dbReference type="Pfam" id="PF13456"/>
    </source>
</evidence>
<dbReference type="InterPro" id="IPR012337">
    <property type="entry name" value="RNaseH-like_sf"/>
</dbReference>
<evidence type="ECO:0000259" key="2">
    <source>
        <dbReference type="Pfam" id="PF13966"/>
    </source>
</evidence>
<dbReference type="Proteomes" id="UP000593572">
    <property type="component" value="Unassembled WGS sequence"/>
</dbReference>
<keyword evidence="4" id="KW-1185">Reference proteome</keyword>
<dbReference type="Gene3D" id="3.30.420.10">
    <property type="entry name" value="Ribonuclease H-like superfamily/Ribonuclease H"/>
    <property type="match status" value="1"/>
</dbReference>
<comment type="caution">
    <text evidence="3">The sequence shown here is derived from an EMBL/GenBank/DDBJ whole genome shotgun (WGS) entry which is preliminary data.</text>
</comment>
<dbReference type="InterPro" id="IPR002156">
    <property type="entry name" value="RNaseH_domain"/>
</dbReference>
<dbReference type="Pfam" id="PF13456">
    <property type="entry name" value="RVT_3"/>
    <property type="match status" value="1"/>
</dbReference>
<dbReference type="AlphaFoldDB" id="A0A7J8NBH9"/>
<dbReference type="InterPro" id="IPR026960">
    <property type="entry name" value="RVT-Znf"/>
</dbReference>
<sequence length="230" mass="26374">MSILILIVYSMKWLLRKKCAWKLPSLQRVRFFLWTVLKQSLLSNVERIKRGIAVDLSCPLCGHALEGILLILKDCTIAKAIWRQVIQTYIGELKSEKWLLMNTDGAVQLQSGNTAAEEIVRDKTGDWGILERLKLIQRGGYDKVIIQSDSLEVVKAIQRSFFNSSNSTLIRRIQRILSQEGQWLLVYIPREQNQVAGCLAKLTLVNKEELQVFDSPPMESLVFTDSDRIR</sequence>
<gene>
    <name evidence="3" type="ORF">Golob_001431</name>
</gene>
<evidence type="ECO:0000313" key="4">
    <source>
        <dbReference type="Proteomes" id="UP000593572"/>
    </source>
</evidence>
<accession>A0A7J8NBH9</accession>
<feature type="domain" description="RNase H type-1" evidence="1">
    <location>
        <begin position="98"/>
        <end position="202"/>
    </location>
</feature>
<organism evidence="3 4">
    <name type="scientific">Gossypium lobatum</name>
    <dbReference type="NCBI Taxonomy" id="34289"/>
    <lineage>
        <taxon>Eukaryota</taxon>
        <taxon>Viridiplantae</taxon>
        <taxon>Streptophyta</taxon>
        <taxon>Embryophyta</taxon>
        <taxon>Tracheophyta</taxon>
        <taxon>Spermatophyta</taxon>
        <taxon>Magnoliopsida</taxon>
        <taxon>eudicotyledons</taxon>
        <taxon>Gunneridae</taxon>
        <taxon>Pentapetalae</taxon>
        <taxon>rosids</taxon>
        <taxon>malvids</taxon>
        <taxon>Malvales</taxon>
        <taxon>Malvaceae</taxon>
        <taxon>Malvoideae</taxon>
        <taxon>Gossypium</taxon>
    </lineage>
</organism>
<dbReference type="GO" id="GO:0004523">
    <property type="term" value="F:RNA-DNA hybrid ribonuclease activity"/>
    <property type="evidence" value="ECO:0007669"/>
    <property type="project" value="InterPro"/>
</dbReference>
<evidence type="ECO:0008006" key="5">
    <source>
        <dbReference type="Google" id="ProtNLM"/>
    </source>
</evidence>
<dbReference type="CDD" id="cd06222">
    <property type="entry name" value="RNase_H_like"/>
    <property type="match status" value="1"/>
</dbReference>
<dbReference type="Pfam" id="PF13966">
    <property type="entry name" value="zf-RVT"/>
    <property type="match status" value="1"/>
</dbReference>
<dbReference type="SUPFAM" id="SSF53098">
    <property type="entry name" value="Ribonuclease H-like"/>
    <property type="match status" value="1"/>
</dbReference>
<protein>
    <recommendedName>
        <fullName evidence="5">RNase H type-1 domain-containing protein</fullName>
    </recommendedName>
</protein>
<dbReference type="InterPro" id="IPR036397">
    <property type="entry name" value="RNaseH_sf"/>
</dbReference>
<feature type="domain" description="Reverse transcriptase zinc-binding" evidence="2">
    <location>
        <begin position="17"/>
        <end position="82"/>
    </location>
</feature>
<evidence type="ECO:0000313" key="3">
    <source>
        <dbReference type="EMBL" id="MBA0574202.1"/>
    </source>
</evidence>